<keyword evidence="1" id="KW-0238">DNA-binding</keyword>
<feature type="domain" description="Lsr2 DNA-binding" evidence="2">
    <location>
        <begin position="67"/>
        <end position="102"/>
    </location>
</feature>
<sequence>MSAQIYVANESAVLYAGGQQYVVHKGVTRVRDGHPLLKRNSHMFKPLDVHYDVEQATAEPGEKRDLDTPSTRAVREWAQQNGYNVPSRGKLPAEVVEAYKAAQDT</sequence>
<dbReference type="Gene3D" id="4.10.320.10">
    <property type="entry name" value="E3-binding domain"/>
    <property type="match status" value="1"/>
</dbReference>
<evidence type="ECO:0000313" key="3">
    <source>
        <dbReference type="EMBL" id="TKG58892.1"/>
    </source>
</evidence>
<gene>
    <name evidence="3" type="ORF">FCN18_37400</name>
</gene>
<proteinExistence type="predicted"/>
<evidence type="ECO:0000313" key="4">
    <source>
        <dbReference type="Proteomes" id="UP000309992"/>
    </source>
</evidence>
<dbReference type="InterPro" id="IPR055370">
    <property type="entry name" value="Lsr2_DNA-bd"/>
</dbReference>
<protein>
    <recommendedName>
        <fullName evidence="2">Lsr2 DNA-binding domain-containing protein</fullName>
    </recommendedName>
</protein>
<evidence type="ECO:0000256" key="1">
    <source>
        <dbReference type="ARBA" id="ARBA00023125"/>
    </source>
</evidence>
<comment type="caution">
    <text evidence="3">The sequence shown here is derived from an EMBL/GenBank/DDBJ whole genome shotgun (WGS) entry which is preliminary data.</text>
</comment>
<dbReference type="Pfam" id="PF23359">
    <property type="entry name" value="Lsr2_DNA-bd"/>
    <property type="match status" value="1"/>
</dbReference>
<keyword evidence="4" id="KW-1185">Reference proteome</keyword>
<dbReference type="RefSeq" id="WP_137097421.1">
    <property type="nucleotide sequence ID" value="NZ_SWMS01000049.1"/>
</dbReference>
<dbReference type="EMBL" id="SWMS01000049">
    <property type="protein sequence ID" value="TKG58892.1"/>
    <property type="molecule type" value="Genomic_DNA"/>
</dbReference>
<evidence type="ECO:0000259" key="2">
    <source>
        <dbReference type="Pfam" id="PF23359"/>
    </source>
</evidence>
<accession>A0ABY2RUI1</accession>
<dbReference type="Proteomes" id="UP000309992">
    <property type="component" value="Unassembled WGS sequence"/>
</dbReference>
<reference evidence="3 4" key="1">
    <citation type="journal article" date="2015" name="Antonie Van Leeuwenhoek">
        <title>Prauserella endophytica sp. nov., an endophytic actinobacterium isolated from Tamarix taklamakanensis.</title>
        <authorList>
            <person name="Liu J.M."/>
            <person name="Habden X."/>
            <person name="Guo L."/>
            <person name="Tuo L."/>
            <person name="Jiang Z.K."/>
            <person name="Liu S.W."/>
            <person name="Liu X.F."/>
            <person name="Chen L."/>
            <person name="Li R.F."/>
            <person name="Zhang Y.Q."/>
            <person name="Sun C.H."/>
        </authorList>
    </citation>
    <scope>NUCLEOTIDE SEQUENCE [LARGE SCALE GENOMIC DNA]</scope>
    <source>
        <strain evidence="3 4">CGMCC 4.7182</strain>
    </source>
</reference>
<name>A0ABY2RUI1_9PSEU</name>
<organism evidence="3 4">
    <name type="scientific">Prauserella endophytica</name>
    <dbReference type="NCBI Taxonomy" id="1592324"/>
    <lineage>
        <taxon>Bacteria</taxon>
        <taxon>Bacillati</taxon>
        <taxon>Actinomycetota</taxon>
        <taxon>Actinomycetes</taxon>
        <taxon>Pseudonocardiales</taxon>
        <taxon>Pseudonocardiaceae</taxon>
        <taxon>Prauserella</taxon>
        <taxon>Prauserella coralliicola group</taxon>
    </lineage>
</organism>
<dbReference type="InterPro" id="IPR036625">
    <property type="entry name" value="E3-bd_dom_sf"/>
</dbReference>